<reference evidence="6" key="3">
    <citation type="submission" date="2015-06" db="UniProtKB">
        <authorList>
            <consortium name="EnsemblMetazoa"/>
        </authorList>
    </citation>
    <scope>IDENTIFICATION</scope>
</reference>
<dbReference type="InterPro" id="IPR050776">
    <property type="entry name" value="Ank_Repeat/CDKN_Inhibitor"/>
</dbReference>
<dbReference type="InterPro" id="IPR001496">
    <property type="entry name" value="SOCS_box"/>
</dbReference>
<evidence type="ECO:0000313" key="5">
    <source>
        <dbReference type="EMBL" id="ELU06194.1"/>
    </source>
</evidence>
<dbReference type="Pfam" id="PF12796">
    <property type="entry name" value="Ank_2"/>
    <property type="match status" value="1"/>
</dbReference>
<evidence type="ECO:0000256" key="3">
    <source>
        <dbReference type="PROSITE-ProRule" id="PRU00023"/>
    </source>
</evidence>
<dbReference type="EnsemblMetazoa" id="CapteT227341">
    <property type="protein sequence ID" value="CapteP227341"/>
    <property type="gene ID" value="CapteG227341"/>
</dbReference>
<keyword evidence="7" id="KW-1185">Reference proteome</keyword>
<dbReference type="AlphaFoldDB" id="R7UI16"/>
<dbReference type="STRING" id="283909.R7UI16"/>
<dbReference type="EMBL" id="AMQN01007554">
    <property type="status" value="NOT_ANNOTATED_CDS"/>
    <property type="molecule type" value="Genomic_DNA"/>
</dbReference>
<gene>
    <name evidence="5" type="ORF">CAPTEDRAFT_227341</name>
</gene>
<dbReference type="OrthoDB" id="2157354at2759"/>
<sequence>MDYVYSCTNDDLTETYPPFQLLPSDMSNYSEVVDSTVTTEERELMQAVKRKDLQAVRDILSHSSRDSLNLNAHILHTTALCLAASTGLSEMCKVLINAENREIDINQTNACGETPLLLSIKNCHMETAQLLVELGAQLLLEAGCEKDWQNRFGVTALYESVIRGNLCVTKVLLKAGCDPNLGDKYGKTPLHVLAQEYYAQGTCNNIAILRLLLKNRNLDVKREDKAGDRAGDLAVQCNKAWLLRPLLLRASSENAHVHRVDALTIAIHNELIDVAKLLLQAHPCHRIEETAESLLRLDHYSCLGTMLHQSGVVLPKSISKFIEIVHPNLRLPSLQSICRKSLRQHLKYKTLDVIHKLTFPKSLKRYLLFEDEMNEEHTISEYHYQNYFFQNSISIRV</sequence>
<evidence type="ECO:0000259" key="4">
    <source>
        <dbReference type="PROSITE" id="PS50225"/>
    </source>
</evidence>
<protein>
    <recommendedName>
        <fullName evidence="4">SOCS box domain-containing protein</fullName>
    </recommendedName>
</protein>
<dbReference type="InterPro" id="IPR036770">
    <property type="entry name" value="Ankyrin_rpt-contain_sf"/>
</dbReference>
<dbReference type="SMART" id="SM00248">
    <property type="entry name" value="ANK"/>
    <property type="match status" value="5"/>
</dbReference>
<evidence type="ECO:0000313" key="7">
    <source>
        <dbReference type="Proteomes" id="UP000014760"/>
    </source>
</evidence>
<dbReference type="InterPro" id="IPR002110">
    <property type="entry name" value="Ankyrin_rpt"/>
</dbReference>
<name>R7UI16_CAPTE</name>
<dbReference type="SMART" id="SM00969">
    <property type="entry name" value="SOCS_box"/>
    <property type="match status" value="1"/>
</dbReference>
<dbReference type="EMBL" id="KB300908">
    <property type="protein sequence ID" value="ELU06194.1"/>
    <property type="molecule type" value="Genomic_DNA"/>
</dbReference>
<dbReference type="HOGENOM" id="CLU_694934_0_0_1"/>
<dbReference type="GO" id="GO:0035556">
    <property type="term" value="P:intracellular signal transduction"/>
    <property type="evidence" value="ECO:0007669"/>
    <property type="project" value="InterPro"/>
</dbReference>
<reference evidence="7" key="1">
    <citation type="submission" date="2012-12" db="EMBL/GenBank/DDBJ databases">
        <authorList>
            <person name="Hellsten U."/>
            <person name="Grimwood J."/>
            <person name="Chapman J.A."/>
            <person name="Shapiro H."/>
            <person name="Aerts A."/>
            <person name="Otillar R.P."/>
            <person name="Terry A.Y."/>
            <person name="Boore J.L."/>
            <person name="Simakov O."/>
            <person name="Marletaz F."/>
            <person name="Cho S.-J."/>
            <person name="Edsinger-Gonzales E."/>
            <person name="Havlak P."/>
            <person name="Kuo D.-H."/>
            <person name="Larsson T."/>
            <person name="Lv J."/>
            <person name="Arendt D."/>
            <person name="Savage R."/>
            <person name="Osoegawa K."/>
            <person name="de Jong P."/>
            <person name="Lindberg D.R."/>
            <person name="Seaver E.C."/>
            <person name="Weisblat D.A."/>
            <person name="Putnam N.H."/>
            <person name="Grigoriev I.V."/>
            <person name="Rokhsar D.S."/>
        </authorList>
    </citation>
    <scope>NUCLEOTIDE SEQUENCE</scope>
    <source>
        <strain evidence="7">I ESC-2004</strain>
    </source>
</reference>
<dbReference type="PROSITE" id="PS50088">
    <property type="entry name" value="ANK_REPEAT"/>
    <property type="match status" value="1"/>
</dbReference>
<evidence type="ECO:0000256" key="1">
    <source>
        <dbReference type="ARBA" id="ARBA00022737"/>
    </source>
</evidence>
<dbReference type="Pfam" id="PF07525">
    <property type="entry name" value="SOCS_box"/>
    <property type="match status" value="1"/>
</dbReference>
<dbReference type="Gene3D" id="1.10.750.20">
    <property type="entry name" value="SOCS box"/>
    <property type="match status" value="1"/>
</dbReference>
<accession>R7UI16</accession>
<evidence type="ECO:0000256" key="2">
    <source>
        <dbReference type="ARBA" id="ARBA00023043"/>
    </source>
</evidence>
<dbReference type="Proteomes" id="UP000014760">
    <property type="component" value="Unassembled WGS sequence"/>
</dbReference>
<keyword evidence="1" id="KW-0677">Repeat</keyword>
<feature type="repeat" description="ANK" evidence="3">
    <location>
        <begin position="152"/>
        <end position="184"/>
    </location>
</feature>
<keyword evidence="2 3" id="KW-0040">ANK repeat</keyword>
<dbReference type="SUPFAM" id="SSF48403">
    <property type="entry name" value="Ankyrin repeat"/>
    <property type="match status" value="1"/>
</dbReference>
<dbReference type="SUPFAM" id="SSF158235">
    <property type="entry name" value="SOCS box-like"/>
    <property type="match status" value="1"/>
</dbReference>
<dbReference type="Gene3D" id="1.25.40.20">
    <property type="entry name" value="Ankyrin repeat-containing domain"/>
    <property type="match status" value="2"/>
</dbReference>
<dbReference type="PROSITE" id="PS50225">
    <property type="entry name" value="SOCS"/>
    <property type="match status" value="1"/>
</dbReference>
<dbReference type="CDD" id="cd03587">
    <property type="entry name" value="SOCS"/>
    <property type="match status" value="1"/>
</dbReference>
<proteinExistence type="predicted"/>
<evidence type="ECO:0000313" key="6">
    <source>
        <dbReference type="EnsemblMetazoa" id="CapteP227341"/>
    </source>
</evidence>
<dbReference type="InterPro" id="IPR036036">
    <property type="entry name" value="SOCS_box-like_dom_sf"/>
</dbReference>
<dbReference type="Pfam" id="PF13857">
    <property type="entry name" value="Ank_5"/>
    <property type="match status" value="1"/>
</dbReference>
<dbReference type="OMA" id="WLENFHK"/>
<reference evidence="5 7" key="2">
    <citation type="journal article" date="2013" name="Nature">
        <title>Insights into bilaterian evolution from three spiralian genomes.</title>
        <authorList>
            <person name="Simakov O."/>
            <person name="Marletaz F."/>
            <person name="Cho S.J."/>
            <person name="Edsinger-Gonzales E."/>
            <person name="Havlak P."/>
            <person name="Hellsten U."/>
            <person name="Kuo D.H."/>
            <person name="Larsson T."/>
            <person name="Lv J."/>
            <person name="Arendt D."/>
            <person name="Savage R."/>
            <person name="Osoegawa K."/>
            <person name="de Jong P."/>
            <person name="Grimwood J."/>
            <person name="Chapman J.A."/>
            <person name="Shapiro H."/>
            <person name="Aerts A."/>
            <person name="Otillar R.P."/>
            <person name="Terry A.Y."/>
            <person name="Boore J.L."/>
            <person name="Grigoriev I.V."/>
            <person name="Lindberg D.R."/>
            <person name="Seaver E.C."/>
            <person name="Weisblat D.A."/>
            <person name="Putnam N.H."/>
            <person name="Rokhsar D.S."/>
        </authorList>
    </citation>
    <scope>NUCLEOTIDE SEQUENCE</scope>
    <source>
        <strain evidence="5 7">I ESC-2004</strain>
    </source>
</reference>
<dbReference type="PANTHER" id="PTHR24201">
    <property type="entry name" value="ANK_REP_REGION DOMAIN-CONTAINING PROTEIN"/>
    <property type="match status" value="1"/>
</dbReference>
<feature type="domain" description="SOCS box" evidence="4">
    <location>
        <begin position="330"/>
        <end position="367"/>
    </location>
</feature>
<organism evidence="5">
    <name type="scientific">Capitella teleta</name>
    <name type="common">Polychaete worm</name>
    <dbReference type="NCBI Taxonomy" id="283909"/>
    <lineage>
        <taxon>Eukaryota</taxon>
        <taxon>Metazoa</taxon>
        <taxon>Spiralia</taxon>
        <taxon>Lophotrochozoa</taxon>
        <taxon>Annelida</taxon>
        <taxon>Polychaeta</taxon>
        <taxon>Sedentaria</taxon>
        <taxon>Scolecida</taxon>
        <taxon>Capitellidae</taxon>
        <taxon>Capitella</taxon>
    </lineage>
</organism>